<dbReference type="RefSeq" id="WP_013764422.1">
    <property type="nucleotide sequence ID" value="NC_015510.1"/>
</dbReference>
<proteinExistence type="predicted"/>
<dbReference type="HOGENOM" id="CLU_153200_0_0_10"/>
<gene>
    <name evidence="2" type="ordered locus">Halhy_1984</name>
</gene>
<evidence type="ECO:0000256" key="1">
    <source>
        <dbReference type="SAM" id="MobiDB-lite"/>
    </source>
</evidence>
<evidence type="ECO:0000313" key="3">
    <source>
        <dbReference type="Proteomes" id="UP000008461"/>
    </source>
</evidence>
<dbReference type="AlphaFoldDB" id="F4L6M6"/>
<dbReference type="eggNOG" id="ENOG5033A8F">
    <property type="taxonomic scope" value="Bacteria"/>
</dbReference>
<dbReference type="EMBL" id="CP002691">
    <property type="protein sequence ID" value="AEE49869.1"/>
    <property type="molecule type" value="Genomic_DNA"/>
</dbReference>
<dbReference type="KEGG" id="hhy:Halhy_1984"/>
<protein>
    <submittedName>
        <fullName evidence="2">Uncharacterized protein</fullName>
    </submittedName>
</protein>
<dbReference type="InterPro" id="IPR021388">
    <property type="entry name" value="DUF3024"/>
</dbReference>
<organism evidence="2 3">
    <name type="scientific">Haliscomenobacter hydrossis (strain ATCC 27775 / DSM 1100 / LMG 10767 / O)</name>
    <dbReference type="NCBI Taxonomy" id="760192"/>
    <lineage>
        <taxon>Bacteria</taxon>
        <taxon>Pseudomonadati</taxon>
        <taxon>Bacteroidota</taxon>
        <taxon>Saprospiria</taxon>
        <taxon>Saprospirales</taxon>
        <taxon>Haliscomenobacteraceae</taxon>
        <taxon>Haliscomenobacter</taxon>
    </lineage>
</organism>
<evidence type="ECO:0000313" key="2">
    <source>
        <dbReference type="EMBL" id="AEE49869.1"/>
    </source>
</evidence>
<reference key="2">
    <citation type="submission" date="2011-04" db="EMBL/GenBank/DDBJ databases">
        <title>Complete sequence of chromosome of Haliscomenobacter hydrossis DSM 1100.</title>
        <authorList>
            <consortium name="US DOE Joint Genome Institute (JGI-PGF)"/>
            <person name="Lucas S."/>
            <person name="Han J."/>
            <person name="Lapidus A."/>
            <person name="Bruce D."/>
            <person name="Goodwin L."/>
            <person name="Pitluck S."/>
            <person name="Peters L."/>
            <person name="Kyrpides N."/>
            <person name="Mavromatis K."/>
            <person name="Ivanova N."/>
            <person name="Ovchinnikova G."/>
            <person name="Pagani I."/>
            <person name="Daligault H."/>
            <person name="Detter J.C."/>
            <person name="Han C."/>
            <person name="Land M."/>
            <person name="Hauser L."/>
            <person name="Markowitz V."/>
            <person name="Cheng J.-F."/>
            <person name="Hugenholtz P."/>
            <person name="Woyke T."/>
            <person name="Wu D."/>
            <person name="Verbarg S."/>
            <person name="Frueling A."/>
            <person name="Brambilla E."/>
            <person name="Klenk H.-P."/>
            <person name="Eisen J.A."/>
        </authorList>
    </citation>
    <scope>NUCLEOTIDE SEQUENCE</scope>
    <source>
        <strain>DSM 1100</strain>
    </source>
</reference>
<accession>F4L6M6</accession>
<dbReference type="Proteomes" id="UP000008461">
    <property type="component" value="Chromosome"/>
</dbReference>
<name>F4L6M6_HALH1</name>
<reference evidence="2 3" key="1">
    <citation type="journal article" date="2011" name="Stand. Genomic Sci.">
        <title>Complete genome sequence of Haliscomenobacter hydrossis type strain (O).</title>
        <authorList>
            <consortium name="US DOE Joint Genome Institute (JGI-PGF)"/>
            <person name="Daligault H."/>
            <person name="Lapidus A."/>
            <person name="Zeytun A."/>
            <person name="Nolan M."/>
            <person name="Lucas S."/>
            <person name="Del Rio T.G."/>
            <person name="Tice H."/>
            <person name="Cheng J.F."/>
            <person name="Tapia R."/>
            <person name="Han C."/>
            <person name="Goodwin L."/>
            <person name="Pitluck S."/>
            <person name="Liolios K."/>
            <person name="Pagani I."/>
            <person name="Ivanova N."/>
            <person name="Huntemann M."/>
            <person name="Mavromatis K."/>
            <person name="Mikhailova N."/>
            <person name="Pati A."/>
            <person name="Chen A."/>
            <person name="Palaniappan K."/>
            <person name="Land M."/>
            <person name="Hauser L."/>
            <person name="Brambilla E.M."/>
            <person name="Rohde M."/>
            <person name="Verbarg S."/>
            <person name="Goker M."/>
            <person name="Bristow J."/>
            <person name="Eisen J.A."/>
            <person name="Markowitz V."/>
            <person name="Hugenholtz P."/>
            <person name="Kyrpides N.C."/>
            <person name="Klenk H.P."/>
            <person name="Woyke T."/>
        </authorList>
    </citation>
    <scope>NUCLEOTIDE SEQUENCE [LARGE SCALE GENOMIC DNA]</scope>
    <source>
        <strain evidence="3">ATCC 27775 / DSM 1100 / LMG 10767 / O</strain>
    </source>
</reference>
<keyword evidence="3" id="KW-1185">Reference proteome</keyword>
<feature type="compositionally biased region" description="Polar residues" evidence="1">
    <location>
        <begin position="7"/>
        <end position="16"/>
    </location>
</feature>
<dbReference type="OrthoDB" id="7304784at2"/>
<feature type="region of interest" description="Disordered" evidence="1">
    <location>
        <begin position="1"/>
        <end position="23"/>
    </location>
</feature>
<sequence length="136" mass="15570">MAKKSKTVWTWAQSNDPAKPTEPEKNRITTLFATFVQALNASLPALAEPQEFNQVVKIESKWRGSYFYLMSHYKSAPRPNNIKDGFEMGIARLTAKGGNKYDLAYFRHTGKWFTLLVDLSAEECLEYIKTQPIFTV</sequence>
<dbReference type="Pfam" id="PF11225">
    <property type="entry name" value="DUF3024"/>
    <property type="match status" value="1"/>
</dbReference>